<dbReference type="PANTHER" id="PTHR48081">
    <property type="entry name" value="AB HYDROLASE SUPERFAMILY PROTEIN C4A8.06C"/>
    <property type="match status" value="1"/>
</dbReference>
<feature type="domain" description="BD-FAE-like" evidence="2">
    <location>
        <begin position="95"/>
        <end position="281"/>
    </location>
</feature>
<dbReference type="Proteomes" id="UP000543642">
    <property type="component" value="Unassembled WGS sequence"/>
</dbReference>
<keyword evidence="4" id="KW-1185">Reference proteome</keyword>
<dbReference type="EMBL" id="JACHFW010000018">
    <property type="protein sequence ID" value="MBB5266060.1"/>
    <property type="molecule type" value="Genomic_DNA"/>
</dbReference>
<dbReference type="InterPro" id="IPR049492">
    <property type="entry name" value="BD-FAE-like_dom"/>
</dbReference>
<evidence type="ECO:0000313" key="3">
    <source>
        <dbReference type="EMBL" id="MBB5266060.1"/>
    </source>
</evidence>
<gene>
    <name evidence="3" type="ORF">HNP82_003214</name>
</gene>
<keyword evidence="1" id="KW-0378">Hydrolase</keyword>
<evidence type="ECO:0000313" key="4">
    <source>
        <dbReference type="Proteomes" id="UP000543642"/>
    </source>
</evidence>
<dbReference type="InterPro" id="IPR050300">
    <property type="entry name" value="GDXG_lipolytic_enzyme"/>
</dbReference>
<proteinExistence type="predicted"/>
<dbReference type="RefSeq" id="WP_183776303.1">
    <property type="nucleotide sequence ID" value="NZ_JACHFW010000018.1"/>
</dbReference>
<dbReference type="PANTHER" id="PTHR48081:SF6">
    <property type="entry name" value="PEPTIDASE S9 PROLYL OLIGOPEPTIDASE CATALYTIC DOMAIN-CONTAINING PROTEIN"/>
    <property type="match status" value="1"/>
</dbReference>
<reference evidence="3 4" key="1">
    <citation type="submission" date="2020-08" db="EMBL/GenBank/DDBJ databases">
        <title>Genomic Encyclopedia of Type Strains, Phase IV (KMG-IV): sequencing the most valuable type-strain genomes for metagenomic binning, comparative biology and taxonomic classification.</title>
        <authorList>
            <person name="Goeker M."/>
        </authorList>
    </citation>
    <scope>NUCLEOTIDE SEQUENCE [LARGE SCALE GENOMIC DNA]</scope>
    <source>
        <strain evidence="3 4">DSM 106146</strain>
    </source>
</reference>
<dbReference type="Gene3D" id="3.40.50.1820">
    <property type="entry name" value="alpha/beta hydrolase"/>
    <property type="match status" value="1"/>
</dbReference>
<protein>
    <submittedName>
        <fullName evidence="3">Acetyl esterase/lipase</fullName>
    </submittedName>
</protein>
<evidence type="ECO:0000259" key="2">
    <source>
        <dbReference type="Pfam" id="PF20434"/>
    </source>
</evidence>
<organism evidence="3 4">
    <name type="scientific">Catenibacillus scindens</name>
    <dbReference type="NCBI Taxonomy" id="673271"/>
    <lineage>
        <taxon>Bacteria</taxon>
        <taxon>Bacillati</taxon>
        <taxon>Bacillota</taxon>
        <taxon>Clostridia</taxon>
        <taxon>Lachnospirales</taxon>
        <taxon>Lachnospiraceae</taxon>
        <taxon>Catenibacillus</taxon>
    </lineage>
</organism>
<comment type="caution">
    <text evidence="3">The sequence shown here is derived from an EMBL/GenBank/DDBJ whole genome shotgun (WGS) entry which is preliminary data.</text>
</comment>
<accession>A0A7W8HE53</accession>
<dbReference type="GO" id="GO:0016787">
    <property type="term" value="F:hydrolase activity"/>
    <property type="evidence" value="ECO:0007669"/>
    <property type="project" value="UniProtKB-KW"/>
</dbReference>
<dbReference type="Pfam" id="PF20434">
    <property type="entry name" value="BD-FAE"/>
    <property type="match status" value="1"/>
</dbReference>
<sequence length="337" mass="37718">MRLSDSVKILPVWGKVIPGNTGDPKKNVMPVDESLIMEDIFKKYPGVWDKSCDELGDMKGNATMVWRQEVLDGYAKETMSDVPFLVPYIVPDSDKCVIACPGGAYLFKSMDSEGEDIAAFLNEAGISCFVLWYRTYPYHAPLMYLDCQRAVRYVRHHAAEYHIDPDKIATVGFSAGGNLCGVEALCFGNDPVKYPGYVPDDIDHEKGLPNAVAMCYPAVSLEDDKATACIAGEDVYRDKSRRQAFAARYDMRTHLSPDTPPMFLCNCMDDDVLPPMRLAELAGKCREQGIDCELHIFPKGGHGFGGCVERPNPFMNPDYSSVSQWKELFIHWLNRVL</sequence>
<name>A0A7W8HE53_9FIRM</name>
<dbReference type="SUPFAM" id="SSF53474">
    <property type="entry name" value="alpha/beta-Hydrolases"/>
    <property type="match status" value="1"/>
</dbReference>
<dbReference type="AlphaFoldDB" id="A0A7W8HE53"/>
<evidence type="ECO:0000256" key="1">
    <source>
        <dbReference type="ARBA" id="ARBA00022801"/>
    </source>
</evidence>
<dbReference type="InterPro" id="IPR029058">
    <property type="entry name" value="AB_hydrolase_fold"/>
</dbReference>